<evidence type="ECO:0000313" key="2">
    <source>
        <dbReference type="EMBL" id="GAA1425261.1"/>
    </source>
</evidence>
<name>A0ABN1YY85_9MICO</name>
<dbReference type="RefSeq" id="WP_343920614.1">
    <property type="nucleotide sequence ID" value="NZ_BAAAKK010000005.1"/>
</dbReference>
<proteinExistence type="predicted"/>
<reference evidence="2 3" key="1">
    <citation type="journal article" date="2019" name="Int. J. Syst. Evol. Microbiol.">
        <title>The Global Catalogue of Microorganisms (GCM) 10K type strain sequencing project: providing services to taxonomists for standard genome sequencing and annotation.</title>
        <authorList>
            <consortium name="The Broad Institute Genomics Platform"/>
            <consortium name="The Broad Institute Genome Sequencing Center for Infectious Disease"/>
            <person name="Wu L."/>
            <person name="Ma J."/>
        </authorList>
    </citation>
    <scope>NUCLEOTIDE SEQUENCE [LARGE SCALE GENOMIC DNA]</scope>
    <source>
        <strain evidence="2 3">JCM 12398</strain>
    </source>
</reference>
<accession>A0ABN1YY85</accession>
<gene>
    <name evidence="2" type="ORF">GCM10009640_23420</name>
</gene>
<protein>
    <submittedName>
        <fullName evidence="2">Uncharacterized protein</fullName>
    </submittedName>
</protein>
<feature type="region of interest" description="Disordered" evidence="1">
    <location>
        <begin position="21"/>
        <end position="46"/>
    </location>
</feature>
<comment type="caution">
    <text evidence="2">The sequence shown here is derived from an EMBL/GenBank/DDBJ whole genome shotgun (WGS) entry which is preliminary data.</text>
</comment>
<organism evidence="2 3">
    <name type="scientific">Agrococcus citreus</name>
    <dbReference type="NCBI Taxonomy" id="84643"/>
    <lineage>
        <taxon>Bacteria</taxon>
        <taxon>Bacillati</taxon>
        <taxon>Actinomycetota</taxon>
        <taxon>Actinomycetes</taxon>
        <taxon>Micrococcales</taxon>
        <taxon>Microbacteriaceae</taxon>
        <taxon>Agrococcus</taxon>
    </lineage>
</organism>
<keyword evidence="3" id="KW-1185">Reference proteome</keyword>
<dbReference type="Proteomes" id="UP001501266">
    <property type="component" value="Unassembled WGS sequence"/>
</dbReference>
<feature type="compositionally biased region" description="Basic residues" evidence="1">
    <location>
        <begin position="36"/>
        <end position="46"/>
    </location>
</feature>
<evidence type="ECO:0000256" key="1">
    <source>
        <dbReference type="SAM" id="MobiDB-lite"/>
    </source>
</evidence>
<dbReference type="EMBL" id="BAAAKK010000005">
    <property type="protein sequence ID" value="GAA1425261.1"/>
    <property type="molecule type" value="Genomic_DNA"/>
</dbReference>
<evidence type="ECO:0000313" key="3">
    <source>
        <dbReference type="Proteomes" id="UP001501266"/>
    </source>
</evidence>
<sequence length="46" mass="5098">MRNLFNGVVNWIAALFAANGGAPHPIVATDTANPARKSRKPKRRRR</sequence>